<gene>
    <name evidence="1" type="ORF">ArsFIN_38650</name>
</gene>
<dbReference type="EMBL" id="CP038613">
    <property type="protein sequence ID" value="QBY45267.1"/>
    <property type="molecule type" value="Genomic_DNA"/>
</dbReference>
<dbReference type="KEGG" id="ans:ArsFIN_38650"/>
<dbReference type="Proteomes" id="UP000295134">
    <property type="component" value="Chromosome"/>
</dbReference>
<reference evidence="1 2" key="1">
    <citation type="submission" date="2019-03" db="EMBL/GenBank/DDBJ databases">
        <title>Long-read sequencing reveals hyperdense prophage content in a complex bacterial symbiont genome.</title>
        <authorList>
            <person name="Frost C.L."/>
            <person name="Siozios S."/>
            <person name="Nadal-Jimenez P."/>
            <person name="Brockhurst M.A."/>
            <person name="King K.C."/>
            <person name="Darby A.C."/>
            <person name="Hurst G.D.D."/>
        </authorList>
    </citation>
    <scope>NUCLEOTIDE SEQUENCE [LARGE SCALE GENOMIC DNA]</scope>
    <source>
        <strain evidence="1 2">FIN</strain>
    </source>
</reference>
<evidence type="ECO:0000313" key="1">
    <source>
        <dbReference type="EMBL" id="QBY45267.1"/>
    </source>
</evidence>
<evidence type="ECO:0000313" key="2">
    <source>
        <dbReference type="Proteomes" id="UP000295134"/>
    </source>
</evidence>
<name>A0A4P7KY28_9GAMM</name>
<accession>A0A4P7KY28</accession>
<protein>
    <submittedName>
        <fullName evidence="1">Uncharacterized protein</fullName>
    </submittedName>
</protein>
<sequence>MDKKYTVTYKVAPMGAKYIYQVDKAGKIDCSSGRKIC</sequence>
<proteinExistence type="predicted"/>
<dbReference type="AlphaFoldDB" id="A0A4P7KY28"/>
<organism evidence="1 2">
    <name type="scientific">Arsenophonus nasoniae</name>
    <name type="common">son-killer infecting Nasonia vitripennis</name>
    <dbReference type="NCBI Taxonomy" id="638"/>
    <lineage>
        <taxon>Bacteria</taxon>
        <taxon>Pseudomonadati</taxon>
        <taxon>Pseudomonadota</taxon>
        <taxon>Gammaproteobacteria</taxon>
        <taxon>Enterobacterales</taxon>
        <taxon>Morganellaceae</taxon>
        <taxon>Arsenophonus</taxon>
    </lineage>
</organism>